<dbReference type="Gene3D" id="1.20.144.10">
    <property type="entry name" value="Phosphatidic acid phosphatase type 2/haloperoxidase"/>
    <property type="match status" value="1"/>
</dbReference>
<organism evidence="9 10">
    <name type="scientific">Paraburkholderia podalyriae</name>
    <dbReference type="NCBI Taxonomy" id="1938811"/>
    <lineage>
        <taxon>Bacteria</taxon>
        <taxon>Pseudomonadati</taxon>
        <taxon>Pseudomonadota</taxon>
        <taxon>Betaproteobacteria</taxon>
        <taxon>Burkholderiales</taxon>
        <taxon>Burkholderiaceae</taxon>
        <taxon>Paraburkholderia</taxon>
    </lineage>
</organism>
<evidence type="ECO:0000256" key="4">
    <source>
        <dbReference type="ARBA" id="ARBA00022801"/>
    </source>
</evidence>
<dbReference type="PANTHER" id="PTHR14969">
    <property type="entry name" value="SPHINGOSINE-1-PHOSPHATE PHOSPHOHYDROLASE"/>
    <property type="match status" value="1"/>
</dbReference>
<evidence type="ECO:0000256" key="2">
    <source>
        <dbReference type="ARBA" id="ARBA00022475"/>
    </source>
</evidence>
<feature type="transmembrane region" description="Helical" evidence="7">
    <location>
        <begin position="163"/>
        <end position="182"/>
    </location>
</feature>
<feature type="transmembrane region" description="Helical" evidence="7">
    <location>
        <begin position="25"/>
        <end position="48"/>
    </location>
</feature>
<dbReference type="Pfam" id="PF01569">
    <property type="entry name" value="PAP2"/>
    <property type="match status" value="1"/>
</dbReference>
<dbReference type="EMBL" id="VZQQ01000037">
    <property type="protein sequence ID" value="MBC8750675.1"/>
    <property type="molecule type" value="Genomic_DNA"/>
</dbReference>
<proteinExistence type="predicted"/>
<feature type="transmembrane region" description="Helical" evidence="7">
    <location>
        <begin position="118"/>
        <end position="133"/>
    </location>
</feature>
<dbReference type="Proteomes" id="UP000736373">
    <property type="component" value="Unassembled WGS sequence"/>
</dbReference>
<name>A0ABR7PWL9_9BURK</name>
<evidence type="ECO:0000256" key="1">
    <source>
        <dbReference type="ARBA" id="ARBA00004651"/>
    </source>
</evidence>
<keyword evidence="10" id="KW-1185">Reference proteome</keyword>
<evidence type="ECO:0000259" key="8">
    <source>
        <dbReference type="SMART" id="SM00014"/>
    </source>
</evidence>
<evidence type="ECO:0000256" key="6">
    <source>
        <dbReference type="ARBA" id="ARBA00023136"/>
    </source>
</evidence>
<sequence>MNSFDSTIETYLSNLHFGHFATQSIQAIADLHIFKGLVLIPVLWWMWFQQDERREWRREMVVATLLSGVVGLFVGRLLAHWLPFRVRPVYSTKLHLQFASGATKGAALTDWSSFPSDHAMLWMAVATGIFLVWRRIGVLAMLYTALFICLPRAYPGFHYPTDLLAGAAMGIVITVVMTRDAIRVRYATPALRWIEHHPGPPAMLAFILCVELITQFEELRALACGVFKHL</sequence>
<keyword evidence="6 7" id="KW-0472">Membrane</keyword>
<dbReference type="SUPFAM" id="SSF48317">
    <property type="entry name" value="Acid phosphatase/Vanadium-dependent haloperoxidase"/>
    <property type="match status" value="1"/>
</dbReference>
<feature type="transmembrane region" description="Helical" evidence="7">
    <location>
        <begin position="60"/>
        <end position="82"/>
    </location>
</feature>
<feature type="domain" description="Phosphatidic acid phosphatase type 2/haloperoxidase" evidence="8">
    <location>
        <begin position="60"/>
        <end position="178"/>
    </location>
</feature>
<dbReference type="SMART" id="SM00014">
    <property type="entry name" value="acidPPc"/>
    <property type="match status" value="1"/>
</dbReference>
<evidence type="ECO:0000313" key="10">
    <source>
        <dbReference type="Proteomes" id="UP000736373"/>
    </source>
</evidence>
<dbReference type="RefSeq" id="WP_187637617.1">
    <property type="nucleotide sequence ID" value="NZ_VZQQ01000037.1"/>
</dbReference>
<comment type="subcellular location">
    <subcellularLocation>
        <location evidence="1">Cell membrane</location>
        <topology evidence="1">Multi-pass membrane protein</topology>
    </subcellularLocation>
</comment>
<protein>
    <submittedName>
        <fullName evidence="9">Phosphatase PAP2 family protein</fullName>
    </submittedName>
</protein>
<keyword evidence="2" id="KW-1003">Cell membrane</keyword>
<dbReference type="InterPro" id="IPR000326">
    <property type="entry name" value="PAP2/HPO"/>
</dbReference>
<reference evidence="9 10" key="1">
    <citation type="submission" date="2019-09" db="EMBL/GenBank/DDBJ databases">
        <title>Paraburkholderia podalyriae sp. nov., A South African Podalyria-associated rhizobium.</title>
        <authorList>
            <person name="Mavima L."/>
            <person name="Beukes C.W."/>
            <person name="Palmer M."/>
            <person name="De Meyer S.E."/>
            <person name="James E.K."/>
            <person name="Maluk M."/>
            <person name="Avontuur J.R."/>
            <person name="Chan W.Y."/>
            <person name="Venter S.N."/>
            <person name="Steenkamp E.T."/>
        </authorList>
    </citation>
    <scope>NUCLEOTIDE SEQUENCE [LARGE SCALE GENOMIC DNA]</scope>
    <source>
        <strain evidence="9 10">WC7.3b</strain>
    </source>
</reference>
<evidence type="ECO:0000256" key="5">
    <source>
        <dbReference type="ARBA" id="ARBA00022989"/>
    </source>
</evidence>
<evidence type="ECO:0000256" key="3">
    <source>
        <dbReference type="ARBA" id="ARBA00022692"/>
    </source>
</evidence>
<comment type="caution">
    <text evidence="9">The sequence shown here is derived from an EMBL/GenBank/DDBJ whole genome shotgun (WGS) entry which is preliminary data.</text>
</comment>
<dbReference type="InterPro" id="IPR036938">
    <property type="entry name" value="PAP2/HPO_sf"/>
</dbReference>
<keyword evidence="4" id="KW-0378">Hydrolase</keyword>
<gene>
    <name evidence="9" type="ORF">F6X42_30045</name>
</gene>
<accession>A0ABR7PWL9</accession>
<evidence type="ECO:0000256" key="7">
    <source>
        <dbReference type="SAM" id="Phobius"/>
    </source>
</evidence>
<evidence type="ECO:0000313" key="9">
    <source>
        <dbReference type="EMBL" id="MBC8750675.1"/>
    </source>
</evidence>
<keyword evidence="5 7" id="KW-1133">Transmembrane helix</keyword>
<dbReference type="PANTHER" id="PTHR14969:SF62">
    <property type="entry name" value="DECAPRENYLPHOSPHORYL-5-PHOSPHORIBOSE PHOSPHATASE RV3807C-RELATED"/>
    <property type="match status" value="1"/>
</dbReference>
<keyword evidence="3 7" id="KW-0812">Transmembrane</keyword>